<dbReference type="Pfam" id="PF09791">
    <property type="entry name" value="Oxidored-like"/>
    <property type="match status" value="1"/>
</dbReference>
<sequence length="63" mass="6792">MPDVSSSADTDPKPTPPEPPDFDACCGNGCDPCIFDLHDMAMDDYRKALKAWEARQAPPPAQG</sequence>
<dbReference type="AlphaFoldDB" id="A0A4Q9H4F7"/>
<evidence type="ECO:0000313" key="4">
    <source>
        <dbReference type="Proteomes" id="UP000292120"/>
    </source>
</evidence>
<keyword evidence="4" id="KW-1185">Reference proteome</keyword>
<feature type="region of interest" description="Disordered" evidence="1">
    <location>
        <begin position="1"/>
        <end position="22"/>
    </location>
</feature>
<evidence type="ECO:0000259" key="2">
    <source>
        <dbReference type="Pfam" id="PF09791"/>
    </source>
</evidence>
<protein>
    <recommendedName>
        <fullName evidence="2">Oxidoreductase-like domain-containing protein</fullName>
    </recommendedName>
</protein>
<proteinExistence type="predicted"/>
<accession>A0A4Q9H4F7</accession>
<evidence type="ECO:0000313" key="3">
    <source>
        <dbReference type="EMBL" id="TBO31526.1"/>
    </source>
</evidence>
<comment type="caution">
    <text evidence="3">The sequence shown here is derived from an EMBL/GenBank/DDBJ whole genome shotgun (WGS) entry which is preliminary data.</text>
</comment>
<dbReference type="InterPro" id="IPR019180">
    <property type="entry name" value="Oxidoreductase-like_N"/>
</dbReference>
<dbReference type="Proteomes" id="UP000292120">
    <property type="component" value="Unassembled WGS sequence"/>
</dbReference>
<evidence type="ECO:0000256" key="1">
    <source>
        <dbReference type="SAM" id="MobiDB-lite"/>
    </source>
</evidence>
<organism evidence="3 4">
    <name type="scientific">Aquabacterium lacunae</name>
    <dbReference type="NCBI Taxonomy" id="2528630"/>
    <lineage>
        <taxon>Bacteria</taxon>
        <taxon>Pseudomonadati</taxon>
        <taxon>Pseudomonadota</taxon>
        <taxon>Betaproteobacteria</taxon>
        <taxon>Burkholderiales</taxon>
        <taxon>Aquabacterium</taxon>
    </lineage>
</organism>
<feature type="domain" description="Oxidoreductase-like" evidence="2">
    <location>
        <begin position="14"/>
        <end position="53"/>
    </location>
</feature>
<reference evidence="3 4" key="1">
    <citation type="submission" date="2019-02" db="EMBL/GenBank/DDBJ databases">
        <title>Aquabacterium sp. strain KMB7.</title>
        <authorList>
            <person name="Chen W.-M."/>
        </authorList>
    </citation>
    <scope>NUCLEOTIDE SEQUENCE [LARGE SCALE GENOMIC DNA]</scope>
    <source>
        <strain evidence="3 4">KMB7</strain>
    </source>
</reference>
<dbReference type="OrthoDB" id="5797329at2"/>
<dbReference type="EMBL" id="SIXI01000003">
    <property type="protein sequence ID" value="TBO31526.1"/>
    <property type="molecule type" value="Genomic_DNA"/>
</dbReference>
<name>A0A4Q9H4F7_9BURK</name>
<gene>
    <name evidence="3" type="ORF">EYS42_07990</name>
</gene>